<evidence type="ECO:0000313" key="1">
    <source>
        <dbReference type="EMBL" id="KAF0929894.1"/>
    </source>
</evidence>
<dbReference type="AlphaFoldDB" id="A0A6G1EZ29"/>
<comment type="caution">
    <text evidence="1">The sequence shown here is derived from an EMBL/GenBank/DDBJ whole genome shotgun (WGS) entry which is preliminary data.</text>
</comment>
<evidence type="ECO:0000313" key="2">
    <source>
        <dbReference type="Proteomes" id="UP000479710"/>
    </source>
</evidence>
<keyword evidence="2" id="KW-1185">Reference proteome</keyword>
<dbReference type="EMBL" id="SPHZ02000002">
    <property type="protein sequence ID" value="KAF0929894.1"/>
    <property type="molecule type" value="Genomic_DNA"/>
</dbReference>
<accession>A0A6G1EZ29</accession>
<reference evidence="1 2" key="1">
    <citation type="submission" date="2019-11" db="EMBL/GenBank/DDBJ databases">
        <title>Whole genome sequence of Oryza granulata.</title>
        <authorList>
            <person name="Li W."/>
        </authorList>
    </citation>
    <scope>NUCLEOTIDE SEQUENCE [LARGE SCALE GENOMIC DNA]</scope>
    <source>
        <strain evidence="2">cv. Menghai</strain>
        <tissue evidence="1">Leaf</tissue>
    </source>
</reference>
<gene>
    <name evidence="1" type="ORF">E2562_026362</name>
</gene>
<name>A0A6G1EZ29_9ORYZ</name>
<proteinExistence type="predicted"/>
<organism evidence="1 2">
    <name type="scientific">Oryza meyeriana var. granulata</name>
    <dbReference type="NCBI Taxonomy" id="110450"/>
    <lineage>
        <taxon>Eukaryota</taxon>
        <taxon>Viridiplantae</taxon>
        <taxon>Streptophyta</taxon>
        <taxon>Embryophyta</taxon>
        <taxon>Tracheophyta</taxon>
        <taxon>Spermatophyta</taxon>
        <taxon>Magnoliopsida</taxon>
        <taxon>Liliopsida</taxon>
        <taxon>Poales</taxon>
        <taxon>Poaceae</taxon>
        <taxon>BOP clade</taxon>
        <taxon>Oryzoideae</taxon>
        <taxon>Oryzeae</taxon>
        <taxon>Oryzinae</taxon>
        <taxon>Oryza</taxon>
        <taxon>Oryza meyeriana</taxon>
    </lineage>
</organism>
<protein>
    <submittedName>
        <fullName evidence="1">Uncharacterized protein</fullName>
    </submittedName>
</protein>
<dbReference type="Proteomes" id="UP000479710">
    <property type="component" value="Unassembled WGS sequence"/>
</dbReference>
<sequence>MGVRGKHIVSQGEGGTWWPQRRAARPQFASAVVTRLALLLDLRARSSRLGVAKWLSQDRLASRCAARGSTLMTVAGGKLRRAAAQPVDIGVA</sequence>